<dbReference type="SMART" id="SM00490">
    <property type="entry name" value="HELICc"/>
    <property type="match status" value="1"/>
</dbReference>
<evidence type="ECO:0000256" key="3">
    <source>
        <dbReference type="ARBA" id="ARBA00022806"/>
    </source>
</evidence>
<evidence type="ECO:0000313" key="12">
    <source>
        <dbReference type="EMBL" id="ARU49167.1"/>
    </source>
</evidence>
<sequence>MLFEKLGLIAPLQEAVTELGYTKPTPVQTKVIPLVLEGKDVMATAQTGTGKTAAYALPLLQILAKKTQKSTTKKVVRALILVPTRELASQVNMNVQEYGKNLELNIGAIYGGVKFTPQVKKLEKGIDVLIATPGRLLEHIKISSVDLSRVEILVFDEADRILDMGFWDEVELLLSLLPKKRQTLLFSVGLSKSVKRLSEVSLKKPITVAINNQGEFAKNVQQTIYVVDKERKCEMLSFMIGTENWHQVLVFTKTKQSADEVGDYLSKSGLKTLVLHGDKAHSQRTKAVAAFKENSIRVLVATDIASRGLDIEDLPHVINYELPGDAEDYLHRAGRTGRAGKEGRAISFVCQEEKLRLKEIEKILKYTLKTEFYPGFETQAWVEKEAKKHTIQAKIDREKANKKPMSLRKKREEIKTNKAKKAAKTACGIGAKNCKVK</sequence>
<dbReference type="InterPro" id="IPR011545">
    <property type="entry name" value="DEAD/DEAH_box_helicase_dom"/>
</dbReference>
<feature type="domain" description="Helicase C-terminal" evidence="10">
    <location>
        <begin position="219"/>
        <end position="380"/>
    </location>
</feature>
<gene>
    <name evidence="12" type="ORF">Sdiek1_2008</name>
</gene>
<evidence type="ECO:0000256" key="6">
    <source>
        <dbReference type="PROSITE-ProRule" id="PRU00552"/>
    </source>
</evidence>
<dbReference type="Gene3D" id="3.40.50.300">
    <property type="entry name" value="P-loop containing nucleotide triphosphate hydrolases"/>
    <property type="match status" value="2"/>
</dbReference>
<dbReference type="GO" id="GO:0005524">
    <property type="term" value="F:ATP binding"/>
    <property type="evidence" value="ECO:0007669"/>
    <property type="project" value="UniProtKB-KW"/>
</dbReference>
<evidence type="ECO:0000259" key="9">
    <source>
        <dbReference type="PROSITE" id="PS51192"/>
    </source>
</evidence>
<dbReference type="InterPro" id="IPR014014">
    <property type="entry name" value="RNA_helicase_DEAD_Q_motif"/>
</dbReference>
<keyword evidence="4 7" id="KW-0067">ATP-binding</keyword>
<dbReference type="SMART" id="SM00487">
    <property type="entry name" value="DEXDc"/>
    <property type="match status" value="1"/>
</dbReference>
<dbReference type="OrthoDB" id="9805696at2"/>
<evidence type="ECO:0000256" key="2">
    <source>
        <dbReference type="ARBA" id="ARBA00022801"/>
    </source>
</evidence>
<dbReference type="SUPFAM" id="SSF52540">
    <property type="entry name" value="P-loop containing nucleoside triphosphate hydrolases"/>
    <property type="match status" value="1"/>
</dbReference>
<dbReference type="PROSITE" id="PS51195">
    <property type="entry name" value="Q_MOTIF"/>
    <property type="match status" value="1"/>
</dbReference>
<dbReference type="InterPro" id="IPR027417">
    <property type="entry name" value="P-loop_NTPase"/>
</dbReference>
<organism evidence="12 13">
    <name type="scientific">Sulfurospirillum diekertiae</name>
    <dbReference type="NCBI Taxonomy" id="1854492"/>
    <lineage>
        <taxon>Bacteria</taxon>
        <taxon>Pseudomonadati</taxon>
        <taxon>Campylobacterota</taxon>
        <taxon>Epsilonproteobacteria</taxon>
        <taxon>Campylobacterales</taxon>
        <taxon>Sulfurospirillaceae</taxon>
        <taxon>Sulfurospirillum</taxon>
    </lineage>
</organism>
<dbReference type="InterPro" id="IPR014001">
    <property type="entry name" value="Helicase_ATP-bd"/>
</dbReference>
<evidence type="ECO:0000256" key="5">
    <source>
        <dbReference type="ARBA" id="ARBA00038437"/>
    </source>
</evidence>
<evidence type="ECO:0000256" key="7">
    <source>
        <dbReference type="RuleBase" id="RU000492"/>
    </source>
</evidence>
<protein>
    <submittedName>
        <fullName evidence="12">ATP-dependent RNA helicase RhlE</fullName>
        <ecNumber evidence="12">3.6.4.13</ecNumber>
    </submittedName>
</protein>
<dbReference type="GO" id="GO:0003676">
    <property type="term" value="F:nucleic acid binding"/>
    <property type="evidence" value="ECO:0007669"/>
    <property type="project" value="InterPro"/>
</dbReference>
<evidence type="ECO:0000313" key="13">
    <source>
        <dbReference type="Proteomes" id="UP000196005"/>
    </source>
</evidence>
<dbReference type="PROSITE" id="PS00039">
    <property type="entry name" value="DEAD_ATP_HELICASE"/>
    <property type="match status" value="1"/>
</dbReference>
<feature type="region of interest" description="Disordered" evidence="8">
    <location>
        <begin position="399"/>
        <end position="418"/>
    </location>
</feature>
<reference evidence="13" key="1">
    <citation type="submission" date="2017-05" db="EMBL/GenBank/DDBJ databases">
        <title>Dechlorination kinetics govern the competition between two new strains of the genus Sulfurospirillum.</title>
        <authorList>
            <person name="Buttet G.F."/>
            <person name="Murray A.M."/>
            <person name="Goris T."/>
            <person name="Burion M."/>
            <person name="Lin B."/>
            <person name="Rolle M."/>
            <person name="Maillard J."/>
        </authorList>
    </citation>
    <scope>NUCLEOTIDE SEQUENCE [LARGE SCALE GENOMIC DNA]</scope>
    <source>
        <strain evidence="13">SL2-1</strain>
    </source>
</reference>
<evidence type="ECO:0000259" key="11">
    <source>
        <dbReference type="PROSITE" id="PS51195"/>
    </source>
</evidence>
<dbReference type="Pfam" id="PF00271">
    <property type="entry name" value="Helicase_C"/>
    <property type="match status" value="1"/>
</dbReference>
<dbReference type="GO" id="GO:0005829">
    <property type="term" value="C:cytosol"/>
    <property type="evidence" value="ECO:0007669"/>
    <property type="project" value="TreeGrafter"/>
</dbReference>
<evidence type="ECO:0000259" key="10">
    <source>
        <dbReference type="PROSITE" id="PS51194"/>
    </source>
</evidence>
<evidence type="ECO:0000256" key="4">
    <source>
        <dbReference type="ARBA" id="ARBA00022840"/>
    </source>
</evidence>
<accession>A0A1Y0HM18</accession>
<name>A0A1Y0HM18_9BACT</name>
<dbReference type="PROSITE" id="PS51192">
    <property type="entry name" value="HELICASE_ATP_BIND_1"/>
    <property type="match status" value="1"/>
</dbReference>
<dbReference type="InterPro" id="IPR044742">
    <property type="entry name" value="DEAD/DEAH_RhlB"/>
</dbReference>
<dbReference type="PANTHER" id="PTHR47959">
    <property type="entry name" value="ATP-DEPENDENT RNA HELICASE RHLE-RELATED"/>
    <property type="match status" value="1"/>
</dbReference>
<keyword evidence="3 7" id="KW-0347">Helicase</keyword>
<dbReference type="InterPro" id="IPR000629">
    <property type="entry name" value="RNA-helicase_DEAD-box_CS"/>
</dbReference>
<dbReference type="GO" id="GO:0003724">
    <property type="term" value="F:RNA helicase activity"/>
    <property type="evidence" value="ECO:0007669"/>
    <property type="project" value="UniProtKB-EC"/>
</dbReference>
<comment type="similarity">
    <text evidence="5 7">Belongs to the DEAD box helicase family.</text>
</comment>
<feature type="domain" description="Helicase ATP-binding" evidence="9">
    <location>
        <begin position="32"/>
        <end position="208"/>
    </location>
</feature>
<dbReference type="GO" id="GO:0016787">
    <property type="term" value="F:hydrolase activity"/>
    <property type="evidence" value="ECO:0007669"/>
    <property type="project" value="UniProtKB-KW"/>
</dbReference>
<proteinExistence type="inferred from homology"/>
<evidence type="ECO:0000256" key="8">
    <source>
        <dbReference type="SAM" id="MobiDB-lite"/>
    </source>
</evidence>
<keyword evidence="13" id="KW-1185">Reference proteome</keyword>
<feature type="short sequence motif" description="Q motif" evidence="6">
    <location>
        <begin position="1"/>
        <end position="29"/>
    </location>
</feature>
<dbReference type="InterPro" id="IPR001650">
    <property type="entry name" value="Helicase_C-like"/>
</dbReference>
<dbReference type="Pfam" id="PF00270">
    <property type="entry name" value="DEAD"/>
    <property type="match status" value="1"/>
</dbReference>
<dbReference type="EC" id="3.6.4.13" evidence="12"/>
<dbReference type="CDD" id="cd18787">
    <property type="entry name" value="SF2_C_DEAD"/>
    <property type="match status" value="1"/>
</dbReference>
<dbReference type="RefSeq" id="WP_087438959.1">
    <property type="nucleotide sequence ID" value="NZ_CP021416.1"/>
</dbReference>
<dbReference type="Proteomes" id="UP000196005">
    <property type="component" value="Chromosome"/>
</dbReference>
<dbReference type="PANTHER" id="PTHR47959:SF13">
    <property type="entry name" value="ATP-DEPENDENT RNA HELICASE RHLE"/>
    <property type="match status" value="1"/>
</dbReference>
<evidence type="ECO:0000256" key="1">
    <source>
        <dbReference type="ARBA" id="ARBA00022741"/>
    </source>
</evidence>
<feature type="domain" description="DEAD-box RNA helicase Q" evidence="11">
    <location>
        <begin position="1"/>
        <end position="29"/>
    </location>
</feature>
<dbReference type="PROSITE" id="PS51194">
    <property type="entry name" value="HELICASE_CTER"/>
    <property type="match status" value="1"/>
</dbReference>
<keyword evidence="1 7" id="KW-0547">Nucleotide-binding</keyword>
<dbReference type="AlphaFoldDB" id="A0A1Y0HM18"/>
<dbReference type="KEGG" id="suls:Sdiek1_2008"/>
<dbReference type="CDD" id="cd00268">
    <property type="entry name" value="DEADc"/>
    <property type="match status" value="1"/>
</dbReference>
<dbReference type="EMBL" id="CP021416">
    <property type="protein sequence ID" value="ARU49167.1"/>
    <property type="molecule type" value="Genomic_DNA"/>
</dbReference>
<keyword evidence="2 7" id="KW-0378">Hydrolase</keyword>
<dbReference type="InterPro" id="IPR050079">
    <property type="entry name" value="DEAD_box_RNA_helicase"/>
</dbReference>